<evidence type="ECO:0000256" key="1">
    <source>
        <dbReference type="SAM" id="MobiDB-lite"/>
    </source>
</evidence>
<gene>
    <name evidence="2" type="ORF">SAY87_027200</name>
</gene>
<reference evidence="2 3" key="1">
    <citation type="journal article" date="2023" name="Hortic Res">
        <title>Pangenome of water caltrop reveals structural variations and asymmetric subgenome divergence after allopolyploidization.</title>
        <authorList>
            <person name="Zhang X."/>
            <person name="Chen Y."/>
            <person name="Wang L."/>
            <person name="Yuan Y."/>
            <person name="Fang M."/>
            <person name="Shi L."/>
            <person name="Lu R."/>
            <person name="Comes H.P."/>
            <person name="Ma Y."/>
            <person name="Chen Y."/>
            <person name="Huang G."/>
            <person name="Zhou Y."/>
            <person name="Zheng Z."/>
            <person name="Qiu Y."/>
        </authorList>
    </citation>
    <scope>NUCLEOTIDE SEQUENCE [LARGE SCALE GENOMIC DNA]</scope>
    <source>
        <tissue evidence="2">Roots</tissue>
    </source>
</reference>
<comment type="caution">
    <text evidence="2">The sequence shown here is derived from an EMBL/GenBank/DDBJ whole genome shotgun (WGS) entry which is preliminary data.</text>
</comment>
<dbReference type="EMBL" id="JAXIOK010000018">
    <property type="protein sequence ID" value="KAK4749751.1"/>
    <property type="molecule type" value="Genomic_DNA"/>
</dbReference>
<proteinExistence type="predicted"/>
<dbReference type="Proteomes" id="UP001345219">
    <property type="component" value="Chromosome 21"/>
</dbReference>
<dbReference type="AlphaFoldDB" id="A0AAN7JEP8"/>
<accession>A0AAN7JEP8</accession>
<name>A0AAN7JEP8_9MYRT</name>
<organism evidence="2 3">
    <name type="scientific">Trapa incisa</name>
    <dbReference type="NCBI Taxonomy" id="236973"/>
    <lineage>
        <taxon>Eukaryota</taxon>
        <taxon>Viridiplantae</taxon>
        <taxon>Streptophyta</taxon>
        <taxon>Embryophyta</taxon>
        <taxon>Tracheophyta</taxon>
        <taxon>Spermatophyta</taxon>
        <taxon>Magnoliopsida</taxon>
        <taxon>eudicotyledons</taxon>
        <taxon>Gunneridae</taxon>
        <taxon>Pentapetalae</taxon>
        <taxon>rosids</taxon>
        <taxon>malvids</taxon>
        <taxon>Myrtales</taxon>
        <taxon>Lythraceae</taxon>
        <taxon>Trapa</taxon>
    </lineage>
</organism>
<sequence length="74" mass="8179">MARKGTEGRRSPGKPAQKWDPACACLPPSLPPRRMGTAQCPMALAPLRHSCTRKSKRQSIPHAVDRQKKFTVVT</sequence>
<feature type="region of interest" description="Disordered" evidence="1">
    <location>
        <begin position="51"/>
        <end position="74"/>
    </location>
</feature>
<evidence type="ECO:0000313" key="3">
    <source>
        <dbReference type="Proteomes" id="UP001345219"/>
    </source>
</evidence>
<feature type="compositionally biased region" description="Basic and acidic residues" evidence="1">
    <location>
        <begin position="1"/>
        <end position="10"/>
    </location>
</feature>
<keyword evidence="3" id="KW-1185">Reference proteome</keyword>
<protein>
    <submittedName>
        <fullName evidence="2">Uncharacterized protein</fullName>
    </submittedName>
</protein>
<evidence type="ECO:0000313" key="2">
    <source>
        <dbReference type="EMBL" id="KAK4749751.1"/>
    </source>
</evidence>
<feature type="region of interest" description="Disordered" evidence="1">
    <location>
        <begin position="1"/>
        <end position="20"/>
    </location>
</feature>